<dbReference type="GO" id="GO:0016787">
    <property type="term" value="F:hydrolase activity"/>
    <property type="evidence" value="ECO:0007669"/>
    <property type="project" value="UniProtKB-KW"/>
</dbReference>
<dbReference type="Gene3D" id="3.60.15.10">
    <property type="entry name" value="Ribonuclease Z/Hydroxyacylglutathione hydrolase-like"/>
    <property type="match status" value="1"/>
</dbReference>
<evidence type="ECO:0000256" key="6">
    <source>
        <dbReference type="ARBA" id="ARBA00034301"/>
    </source>
</evidence>
<evidence type="ECO:0000256" key="5">
    <source>
        <dbReference type="ARBA" id="ARBA00034221"/>
    </source>
</evidence>
<dbReference type="EMBL" id="MCHY01000008">
    <property type="protein sequence ID" value="RKD24076.1"/>
    <property type="molecule type" value="Genomic_DNA"/>
</dbReference>
<evidence type="ECO:0000313" key="9">
    <source>
        <dbReference type="EMBL" id="RKD24076.1"/>
    </source>
</evidence>
<dbReference type="Proteomes" id="UP000284219">
    <property type="component" value="Unassembled WGS sequence"/>
</dbReference>
<protein>
    <submittedName>
        <fullName evidence="9">Metal-binding protein</fullName>
    </submittedName>
</protein>
<evidence type="ECO:0000256" key="7">
    <source>
        <dbReference type="ARBA" id="ARBA00048505"/>
    </source>
</evidence>
<dbReference type="PANTHER" id="PTHR46233:SF3">
    <property type="entry name" value="HYDROXYACYLGLUTATHIONE HYDROLASE GLOC"/>
    <property type="match status" value="1"/>
</dbReference>
<dbReference type="Pfam" id="PF00753">
    <property type="entry name" value="Lactamase_B"/>
    <property type="match status" value="1"/>
</dbReference>
<evidence type="ECO:0000256" key="3">
    <source>
        <dbReference type="ARBA" id="ARBA00022801"/>
    </source>
</evidence>
<evidence type="ECO:0000256" key="1">
    <source>
        <dbReference type="ARBA" id="ARBA00001947"/>
    </source>
</evidence>
<dbReference type="SUPFAM" id="SSF56281">
    <property type="entry name" value="Metallo-hydrolase/oxidoreductase"/>
    <property type="match status" value="1"/>
</dbReference>
<name>A0A419SJF5_9BACL</name>
<evidence type="ECO:0000256" key="4">
    <source>
        <dbReference type="ARBA" id="ARBA00022833"/>
    </source>
</evidence>
<dbReference type="GO" id="GO:0046872">
    <property type="term" value="F:metal ion binding"/>
    <property type="evidence" value="ECO:0007669"/>
    <property type="project" value="UniProtKB-KW"/>
</dbReference>
<comment type="function">
    <text evidence="6">Counteracts the endogenous Pycsar antiviral defense system. Phosphodiesterase that enables metal-dependent hydrolysis of host cyclic nucleotide Pycsar defense signals such as cCMP and cUMP.</text>
</comment>
<accession>A0A419SJF5</accession>
<dbReference type="CDD" id="cd06262">
    <property type="entry name" value="metallo-hydrolase-like_MBL-fold"/>
    <property type="match status" value="1"/>
</dbReference>
<keyword evidence="10" id="KW-1185">Reference proteome</keyword>
<gene>
    <name evidence="9" type="ORF">BEP19_06610</name>
</gene>
<comment type="cofactor">
    <cofactor evidence="1">
        <name>Zn(2+)</name>
        <dbReference type="ChEBI" id="CHEBI:29105"/>
    </cofactor>
</comment>
<keyword evidence="4" id="KW-0862">Zinc</keyword>
<dbReference type="SMART" id="SM00849">
    <property type="entry name" value="Lactamase_B"/>
    <property type="match status" value="1"/>
</dbReference>
<proteinExistence type="predicted"/>
<dbReference type="OrthoDB" id="9802248at2"/>
<dbReference type="InterPro" id="IPR036866">
    <property type="entry name" value="RibonucZ/Hydroxyglut_hydro"/>
</dbReference>
<dbReference type="PANTHER" id="PTHR46233">
    <property type="entry name" value="HYDROXYACYLGLUTATHIONE HYDROLASE GLOC"/>
    <property type="match status" value="1"/>
</dbReference>
<keyword evidence="3" id="KW-0378">Hydrolase</keyword>
<dbReference type="RefSeq" id="WP_120189333.1">
    <property type="nucleotide sequence ID" value="NZ_MCHY01000008.1"/>
</dbReference>
<evidence type="ECO:0000256" key="2">
    <source>
        <dbReference type="ARBA" id="ARBA00022723"/>
    </source>
</evidence>
<dbReference type="AlphaFoldDB" id="A0A419SJF5"/>
<sequence length="207" mass="22243">MLIHSFPLGALQTNSYLVCNEQTQEAIIIDAGANPSPLLDSVGDYEVKAILLTHAHFDHIAGLNEIRKTTGAPVYLHSAEEDWLADPNLNGARLWTMVGPFTPSENAEFSLEDGQTLDLAGFKISVLHTPGHSPGGVSFQIGEHVFSGDALFAQGIGRTDLPGGSHQQLIDGIKAKLLVLPENTTVYPGHGPRTTIGNEKLSNPYIR</sequence>
<reference evidence="9 10" key="1">
    <citation type="submission" date="2016-08" db="EMBL/GenBank/DDBJ databases">
        <title>Novel Firmicute Genomes.</title>
        <authorList>
            <person name="Poppleton D.I."/>
            <person name="Gribaldo S."/>
        </authorList>
    </citation>
    <scope>NUCLEOTIDE SEQUENCE [LARGE SCALE GENOMIC DNA]</scope>
    <source>
        <strain evidence="9 10">RAOx-1</strain>
    </source>
</reference>
<evidence type="ECO:0000313" key="10">
    <source>
        <dbReference type="Proteomes" id="UP000284219"/>
    </source>
</evidence>
<feature type="domain" description="Metallo-beta-lactamase" evidence="8">
    <location>
        <begin position="12"/>
        <end position="190"/>
    </location>
</feature>
<organism evidence="9 10">
    <name type="scientific">Ammoniphilus oxalaticus</name>
    <dbReference type="NCBI Taxonomy" id="66863"/>
    <lineage>
        <taxon>Bacteria</taxon>
        <taxon>Bacillati</taxon>
        <taxon>Bacillota</taxon>
        <taxon>Bacilli</taxon>
        <taxon>Bacillales</taxon>
        <taxon>Paenibacillaceae</taxon>
        <taxon>Aneurinibacillus group</taxon>
        <taxon>Ammoniphilus</taxon>
    </lineage>
</organism>
<evidence type="ECO:0000259" key="8">
    <source>
        <dbReference type="SMART" id="SM00849"/>
    </source>
</evidence>
<comment type="caution">
    <text evidence="9">The sequence shown here is derived from an EMBL/GenBank/DDBJ whole genome shotgun (WGS) entry which is preliminary data.</text>
</comment>
<dbReference type="InterPro" id="IPR051453">
    <property type="entry name" value="MBL_Glyoxalase_II"/>
</dbReference>
<dbReference type="InterPro" id="IPR001279">
    <property type="entry name" value="Metallo-B-lactamas"/>
</dbReference>
<comment type="catalytic activity">
    <reaction evidence="7">
        <text>3',5'-cyclic UMP + H2O = UMP + H(+)</text>
        <dbReference type="Rhea" id="RHEA:70575"/>
        <dbReference type="ChEBI" id="CHEBI:15377"/>
        <dbReference type="ChEBI" id="CHEBI:15378"/>
        <dbReference type="ChEBI" id="CHEBI:57865"/>
        <dbReference type="ChEBI" id="CHEBI:184387"/>
    </reaction>
    <physiologicalReaction direction="left-to-right" evidence="7">
        <dbReference type="Rhea" id="RHEA:70576"/>
    </physiologicalReaction>
</comment>
<keyword evidence="2" id="KW-0479">Metal-binding</keyword>
<comment type="catalytic activity">
    <reaction evidence="5">
        <text>3',5'-cyclic CMP + H2O = CMP + H(+)</text>
        <dbReference type="Rhea" id="RHEA:72675"/>
        <dbReference type="ChEBI" id="CHEBI:15377"/>
        <dbReference type="ChEBI" id="CHEBI:15378"/>
        <dbReference type="ChEBI" id="CHEBI:58003"/>
        <dbReference type="ChEBI" id="CHEBI:60377"/>
    </reaction>
    <physiologicalReaction direction="left-to-right" evidence="5">
        <dbReference type="Rhea" id="RHEA:72676"/>
    </physiologicalReaction>
</comment>